<reference evidence="4" key="1">
    <citation type="submission" date="2021-03" db="EMBL/GenBank/DDBJ databases">
        <authorList>
            <person name="Bekaert M."/>
        </authorList>
    </citation>
    <scope>NUCLEOTIDE SEQUENCE</scope>
</reference>
<keyword evidence="2" id="KW-0547">Nucleotide-binding</keyword>
<organism evidence="4 5">
    <name type="scientific">Mytilus edulis</name>
    <name type="common">Blue mussel</name>
    <dbReference type="NCBI Taxonomy" id="6550"/>
    <lineage>
        <taxon>Eukaryota</taxon>
        <taxon>Metazoa</taxon>
        <taxon>Spiralia</taxon>
        <taxon>Lophotrochozoa</taxon>
        <taxon>Mollusca</taxon>
        <taxon>Bivalvia</taxon>
        <taxon>Autobranchia</taxon>
        <taxon>Pteriomorphia</taxon>
        <taxon>Mytilida</taxon>
        <taxon>Mytiloidea</taxon>
        <taxon>Mytilidae</taxon>
        <taxon>Mytilinae</taxon>
        <taxon>Mytilus</taxon>
    </lineage>
</organism>
<dbReference type="GO" id="GO:0140662">
    <property type="term" value="F:ATP-dependent protein folding chaperone"/>
    <property type="evidence" value="ECO:0007669"/>
    <property type="project" value="InterPro"/>
</dbReference>
<evidence type="ECO:0000313" key="5">
    <source>
        <dbReference type="Proteomes" id="UP000683360"/>
    </source>
</evidence>
<dbReference type="EMBL" id="CAJPWZ010003084">
    <property type="protein sequence ID" value="CAG2251354.1"/>
    <property type="molecule type" value="Genomic_DNA"/>
</dbReference>
<evidence type="ECO:0000256" key="1">
    <source>
        <dbReference type="ARBA" id="ARBA00007381"/>
    </source>
</evidence>
<dbReference type="Proteomes" id="UP000683360">
    <property type="component" value="Unassembled WGS sequence"/>
</dbReference>
<dbReference type="CDD" id="cd10229">
    <property type="entry name" value="ASKHA_NBD_HSP70_HSPA12"/>
    <property type="match status" value="1"/>
</dbReference>
<name>A0A8S3V954_MYTED</name>
<comment type="caution">
    <text evidence="4">The sequence shown here is derived from an EMBL/GenBank/DDBJ whole genome shotgun (WGS) entry which is preliminary data.</text>
</comment>
<keyword evidence="5" id="KW-1185">Reference proteome</keyword>
<dbReference type="GO" id="GO:0005524">
    <property type="term" value="F:ATP binding"/>
    <property type="evidence" value="ECO:0007669"/>
    <property type="project" value="UniProtKB-KW"/>
</dbReference>
<sequence length="622" mass="70530">MEYNTLRRPKCIHQGENTASEMSSTDSKLVVAAIDFGTTFSGYAFSLRHEHEKDPLCIKVNPKWESGGRWLISHKAPTTVLLNPKKEFHSFGYDAENKYSELSLDGEHHEWYYYRRFKMELYKQKSLSRESEIESVDGKLMPALSIISYAINYLRESLVHVLCNRINSFLEDDIFWIITLPAIWSDAAKQFMKEAAVKAGIPLKSLQLCLEPEAASVYCQHIPFERLQGGRGISAFQAGTSYMVLDLGGGTADITVHQVLDGGHIKELQKASGGAWGGVNVDSAFVQFLEKLFSIEVVQTFRETHLFDFLELEREFEMVKRKVKVDDSSKITIRIPPSFLEIFRTVTDCADIKEALETTSYRRRVSITGDKLRMEAGILREMFGSIVDDIIRQVGCLLTNKRRYDINHIIMVGGLSESEYMQKSIQNAFPDVNVMIPEDPELAVMKGAVLFGFNPSIISARVARFTYGTNSFIPFIKGQHPESKKVVMDGRDLCEDFFVKYVAVGDILPINTVIGPKRYMPIRKKQRCANVQVFASSDPDPYFVTDTNSQFIGLLTFQFHDSKGELNRPVLLKMIFGGTELAVEAMEEKTGNTVVASFEFLDPNDQEKMQKRSLVFIVNKFI</sequence>
<evidence type="ECO:0008006" key="6">
    <source>
        <dbReference type="Google" id="ProtNLM"/>
    </source>
</evidence>
<dbReference type="Pfam" id="PF00012">
    <property type="entry name" value="HSP70"/>
    <property type="match status" value="1"/>
</dbReference>
<dbReference type="PANTHER" id="PTHR14187:SF5">
    <property type="entry name" value="HEAT SHOCK 70 KDA PROTEIN 12A"/>
    <property type="match status" value="1"/>
</dbReference>
<dbReference type="InterPro" id="IPR013126">
    <property type="entry name" value="Hsp_70_fam"/>
</dbReference>
<dbReference type="AlphaFoldDB" id="A0A8S3V954"/>
<proteinExistence type="inferred from homology"/>
<evidence type="ECO:0000313" key="4">
    <source>
        <dbReference type="EMBL" id="CAG2251354.1"/>
    </source>
</evidence>
<keyword evidence="3" id="KW-0067">ATP-binding</keyword>
<dbReference type="SUPFAM" id="SSF53067">
    <property type="entry name" value="Actin-like ATPase domain"/>
    <property type="match status" value="2"/>
</dbReference>
<accession>A0A8S3V954</accession>
<gene>
    <name evidence="4" type="ORF">MEDL_63013</name>
</gene>
<dbReference type="OrthoDB" id="6127299at2759"/>
<evidence type="ECO:0000256" key="2">
    <source>
        <dbReference type="ARBA" id="ARBA00022741"/>
    </source>
</evidence>
<protein>
    <recommendedName>
        <fullName evidence="6">Heat shock 70 kDa protein 12B</fullName>
    </recommendedName>
</protein>
<dbReference type="PANTHER" id="PTHR14187">
    <property type="entry name" value="ALPHA KINASE/ELONGATION FACTOR 2 KINASE"/>
    <property type="match status" value="1"/>
</dbReference>
<evidence type="ECO:0000256" key="3">
    <source>
        <dbReference type="ARBA" id="ARBA00022840"/>
    </source>
</evidence>
<comment type="similarity">
    <text evidence="1">Belongs to the heat shock protein 70 family.</text>
</comment>
<dbReference type="InterPro" id="IPR043129">
    <property type="entry name" value="ATPase_NBD"/>
</dbReference>
<dbReference type="Gene3D" id="3.30.420.40">
    <property type="match status" value="2"/>
</dbReference>